<dbReference type="InterPro" id="IPR041577">
    <property type="entry name" value="RT_RNaseH_2"/>
</dbReference>
<dbReference type="Proteomes" id="UP001364617">
    <property type="component" value="Unassembled WGS sequence"/>
</dbReference>
<evidence type="ECO:0000259" key="5">
    <source>
        <dbReference type="PROSITE" id="PS50878"/>
    </source>
</evidence>
<dbReference type="InterPro" id="IPR050951">
    <property type="entry name" value="Retrovirus_Pol_polyprotein"/>
</dbReference>
<reference evidence="7 8" key="1">
    <citation type="submission" date="2024-02" db="EMBL/GenBank/DDBJ databases">
        <title>Chromosome-level genome assembly of the Eurasian Minnow (Phoxinus phoxinus).</title>
        <authorList>
            <person name="Oriowo T.O."/>
            <person name="Martin S."/>
            <person name="Stange M."/>
            <person name="Chrysostomakis Y."/>
            <person name="Brown T."/>
            <person name="Winkler S."/>
            <person name="Kukowka S."/>
            <person name="Myers E.W."/>
            <person name="Bohne A."/>
        </authorList>
    </citation>
    <scope>NUCLEOTIDE SEQUENCE [LARGE SCALE GENOMIC DNA]</scope>
    <source>
        <strain evidence="7">ZFMK-TIS-60720</strain>
        <tissue evidence="7">Whole Organism</tissue>
    </source>
</reference>
<dbReference type="PROSITE" id="PS50994">
    <property type="entry name" value="INTEGRASE"/>
    <property type="match status" value="1"/>
</dbReference>
<sequence length="1531" mass="172468">MNDPSSVYSLSSSVEPAGKTLIFQNTHRVQRIDSLFYTPATLWDDLQLKAMVDSGSMACTMSEAAERLLLQHKPNLQKFPASDVVIIGCGGQRVTPKVMYELELSVYACKMVVPVLVVPGQTDDLILGSNAIKWLIQKMKETDGYWRLVSSPVNSEDVECHQFLSLLSNVERWMGEDVPDRVGTAKLKEKITLEPHHEHLAWAQLPESTAVSVGSTVIVEPTLCKCRPRNVIIGRVITPMWGSRWVPFKIMNPTDKVIILKKNTKIVDVFTCIAVEELSTPESLKSNVQCAASPVSHVRTSDERRNVLDKLELQDLDLDDCKVSEEWKDRLLNLIEKYESTFSRGKMDCGEATDFVHKIHLVDEKPFRLPYRRVAPSHYDKLRTALNEMEVKGIIRKSQSEYASPLVLVWKKNGDLRICTDFRWLNAKTVKDAHPLPHQADALAALGGNVFFSTMDLTSGFYNVPLFEEHKKYTAFSSPFGLHEYNRLPQGLTNSPATFMRMMMSIFGDENFTSLLCYLDDLMVFAPSEQVALDRLELVFSRLSKHNLKLAPKKCMFLRRSVRFLGHVVTGNGVQTDPEKVKVISDIQTTDLMEADGITPSQKKIRSFLGMILYYQHFIIDCSAKAKPLFSLLSGQSQKRAQRKCGRMRKPLSVVKLSPEDWTSECRTAFESLKQDLLHSVTLAHPDFSHPFILSVDASFDGIGAVLSQVPPGEKIARPVAFASKTLSKSQMNYPAHRLEFLALKWAVCDKFSHWLKGRHFTAWSDNNPLTYILTKPRLDACEQRWVAKLAAYDFDLKYVPGTKNVVADALSREPFVKSCVSHRLLKEPYISLLDEVNGVVTGTVQDAFRVTNNCQNVQATSDDETENELQDDVNDSCPGSIDAAEVSAFLGAHCDGGVSPLPVTSPTSLQLPDEDPSVAIPFSRLANLQEQDNIVGRVINYVLRHKRPSKSEKAKEPSSVTNLLKHWKKLKIRNHVLYRVKKDRLMNTKLFQYVVPDSLKHDVLRGVHDSAGHQGCARTLSLAAERFFWPGMSKDIKLYVKNCQRCVVGKTPEPNARAPLEHIRTTEPMELVCIDFWSAEQTSGKVVDVLVVTDHFSKMAHAFPCHNQSAKQVAHRLWNDLFCIYGFPKRIHSDQGANFGSKIIKNLLEMAGVQKSHTTPYHPMGNGLAERFNRTLGNMIRALPVKSKARWPQLLRTLTFSYNCTVHETTGFAPFYLMFGRIPRLPIDIMFQHVLCNERVISHHEFVTALRRDLSAAAEIARKHSLKEQNRHAILYNRKVRGSPLEVGDRVLLANRGEKGKRKVADKWDSVLYEVQSVRPEINVYRITDVQTGKEKVVHRNLLLPVNFLSWDDGEEESVRSDSTGATRGSALDSALMEDPDPVSKTSEWLLQMDETHDSDEMQDATCSGGSDVPDEMTPECSGNDQYSAEPEHVPEPAESTESLPVTKPNESPSWLQEPENRLAPVICEQPTSTYTGHITTRLGRSVKPPNRLICEIDSQKIVESDSHSDAQVIFQGTNFVVELIRNIFV</sequence>
<protein>
    <recommendedName>
        <fullName evidence="3">Gypsy retrotransposon integrase-like protein 1</fullName>
        <ecNumber evidence="2">3.1.26.4</ecNumber>
    </recommendedName>
</protein>
<dbReference type="InterPro" id="IPR043502">
    <property type="entry name" value="DNA/RNA_pol_sf"/>
</dbReference>
<keyword evidence="8" id="KW-1185">Reference proteome</keyword>
<dbReference type="GO" id="GO:0003676">
    <property type="term" value="F:nucleic acid binding"/>
    <property type="evidence" value="ECO:0007669"/>
    <property type="project" value="InterPro"/>
</dbReference>
<feature type="region of interest" description="Disordered" evidence="4">
    <location>
        <begin position="1398"/>
        <end position="1457"/>
    </location>
</feature>
<dbReference type="Pfam" id="PF17921">
    <property type="entry name" value="Integrase_H2C2"/>
    <property type="match status" value="1"/>
</dbReference>
<dbReference type="CDD" id="cd01647">
    <property type="entry name" value="RT_LTR"/>
    <property type="match status" value="1"/>
</dbReference>
<dbReference type="Pfam" id="PF00078">
    <property type="entry name" value="RVT_1"/>
    <property type="match status" value="1"/>
</dbReference>
<dbReference type="GO" id="GO:0015074">
    <property type="term" value="P:DNA integration"/>
    <property type="evidence" value="ECO:0007669"/>
    <property type="project" value="InterPro"/>
</dbReference>
<dbReference type="Gene3D" id="3.10.20.370">
    <property type="match status" value="1"/>
</dbReference>
<dbReference type="InterPro" id="IPR041588">
    <property type="entry name" value="Integrase_H2C2"/>
</dbReference>
<dbReference type="Gene3D" id="1.10.340.70">
    <property type="match status" value="1"/>
</dbReference>
<proteinExistence type="inferred from homology"/>
<dbReference type="InterPro" id="IPR036397">
    <property type="entry name" value="RNaseH_sf"/>
</dbReference>
<dbReference type="CDD" id="cd00303">
    <property type="entry name" value="retropepsin_like"/>
    <property type="match status" value="1"/>
</dbReference>
<name>A0AAN9HAV1_9TELE</name>
<evidence type="ECO:0000313" key="7">
    <source>
        <dbReference type="EMBL" id="KAK7163438.1"/>
    </source>
</evidence>
<evidence type="ECO:0000256" key="3">
    <source>
        <dbReference type="ARBA" id="ARBA00039658"/>
    </source>
</evidence>
<organism evidence="7 8">
    <name type="scientific">Phoxinus phoxinus</name>
    <name type="common">Eurasian minnow</name>
    <dbReference type="NCBI Taxonomy" id="58324"/>
    <lineage>
        <taxon>Eukaryota</taxon>
        <taxon>Metazoa</taxon>
        <taxon>Chordata</taxon>
        <taxon>Craniata</taxon>
        <taxon>Vertebrata</taxon>
        <taxon>Euteleostomi</taxon>
        <taxon>Actinopterygii</taxon>
        <taxon>Neopterygii</taxon>
        <taxon>Teleostei</taxon>
        <taxon>Ostariophysi</taxon>
        <taxon>Cypriniformes</taxon>
        <taxon>Leuciscidae</taxon>
        <taxon>Phoxininae</taxon>
        <taxon>Phoxinus</taxon>
    </lineage>
</organism>
<dbReference type="FunFam" id="3.10.20.370:FF:000001">
    <property type="entry name" value="Retrovirus-related Pol polyprotein from transposon 17.6-like protein"/>
    <property type="match status" value="1"/>
</dbReference>
<evidence type="ECO:0000256" key="2">
    <source>
        <dbReference type="ARBA" id="ARBA00012180"/>
    </source>
</evidence>
<dbReference type="InterPro" id="IPR012337">
    <property type="entry name" value="RNaseH-like_sf"/>
</dbReference>
<dbReference type="Gene3D" id="3.30.70.270">
    <property type="match status" value="2"/>
</dbReference>
<evidence type="ECO:0000256" key="4">
    <source>
        <dbReference type="SAM" id="MobiDB-lite"/>
    </source>
</evidence>
<dbReference type="Gene3D" id="3.10.10.10">
    <property type="entry name" value="HIV Type 1 Reverse Transcriptase, subunit A, domain 1"/>
    <property type="match status" value="1"/>
</dbReference>
<comment type="caution">
    <text evidence="7">The sequence shown here is derived from an EMBL/GenBank/DDBJ whole genome shotgun (WGS) entry which is preliminary data.</text>
</comment>
<gene>
    <name evidence="7" type="ORF">R3I93_007481</name>
</gene>
<dbReference type="EMBL" id="JAYKXH010000007">
    <property type="protein sequence ID" value="KAK7163438.1"/>
    <property type="molecule type" value="Genomic_DNA"/>
</dbReference>
<dbReference type="FunFam" id="1.10.340.70:FF:000001">
    <property type="entry name" value="Retrovirus-related Pol polyprotein from transposon gypsy-like Protein"/>
    <property type="match status" value="1"/>
</dbReference>
<dbReference type="Pfam" id="PF00665">
    <property type="entry name" value="rve"/>
    <property type="match status" value="1"/>
</dbReference>
<feature type="domain" description="Reverse transcriptase" evidence="5">
    <location>
        <begin position="390"/>
        <end position="569"/>
    </location>
</feature>
<dbReference type="InterPro" id="IPR043128">
    <property type="entry name" value="Rev_trsase/Diguanyl_cyclase"/>
</dbReference>
<dbReference type="GO" id="GO:0004523">
    <property type="term" value="F:RNA-DNA hybrid ribonuclease activity"/>
    <property type="evidence" value="ECO:0007669"/>
    <property type="project" value="UniProtKB-EC"/>
</dbReference>
<evidence type="ECO:0000259" key="6">
    <source>
        <dbReference type="PROSITE" id="PS50994"/>
    </source>
</evidence>
<dbReference type="PANTHER" id="PTHR37984">
    <property type="entry name" value="PROTEIN CBG26694"/>
    <property type="match status" value="1"/>
</dbReference>
<dbReference type="PROSITE" id="PS50878">
    <property type="entry name" value="RT_POL"/>
    <property type="match status" value="1"/>
</dbReference>
<dbReference type="SUPFAM" id="SSF56672">
    <property type="entry name" value="DNA/RNA polymerases"/>
    <property type="match status" value="1"/>
</dbReference>
<dbReference type="CDD" id="cd09274">
    <property type="entry name" value="RNase_HI_RT_Ty3"/>
    <property type="match status" value="1"/>
</dbReference>
<feature type="compositionally biased region" description="Polar residues" evidence="4">
    <location>
        <begin position="1441"/>
        <end position="1456"/>
    </location>
</feature>
<dbReference type="EC" id="3.1.26.4" evidence="2"/>
<evidence type="ECO:0000256" key="1">
    <source>
        <dbReference type="ARBA" id="ARBA00010879"/>
    </source>
</evidence>
<dbReference type="Gene3D" id="3.30.420.10">
    <property type="entry name" value="Ribonuclease H-like superfamily/Ribonuclease H"/>
    <property type="match status" value="1"/>
</dbReference>
<evidence type="ECO:0000313" key="8">
    <source>
        <dbReference type="Proteomes" id="UP001364617"/>
    </source>
</evidence>
<dbReference type="Pfam" id="PF17919">
    <property type="entry name" value="RT_RNaseH_2"/>
    <property type="match status" value="1"/>
</dbReference>
<accession>A0AAN9HAV1</accession>
<feature type="region of interest" description="Disordered" evidence="4">
    <location>
        <begin position="1355"/>
        <end position="1383"/>
    </location>
</feature>
<dbReference type="FunFam" id="3.30.420.10:FF:000032">
    <property type="entry name" value="Retrovirus-related Pol polyprotein from transposon 297-like Protein"/>
    <property type="match status" value="1"/>
</dbReference>
<dbReference type="InterPro" id="IPR000477">
    <property type="entry name" value="RT_dom"/>
</dbReference>
<dbReference type="InterPro" id="IPR001584">
    <property type="entry name" value="Integrase_cat-core"/>
</dbReference>
<feature type="domain" description="Integrase catalytic" evidence="6">
    <location>
        <begin position="1065"/>
        <end position="1223"/>
    </location>
</feature>
<dbReference type="SUPFAM" id="SSF53098">
    <property type="entry name" value="Ribonuclease H-like"/>
    <property type="match status" value="1"/>
</dbReference>
<comment type="similarity">
    <text evidence="1">Belongs to the beta type-B retroviral polymerase family. HERV class-II K(HML-2) pol subfamily.</text>
</comment>
<dbReference type="PANTHER" id="PTHR37984:SF15">
    <property type="entry name" value="INTEGRASE CATALYTIC DOMAIN-CONTAINING PROTEIN"/>
    <property type="match status" value="1"/>
</dbReference>